<sequence>MPPRPFPLPLRIGTDICHIPRIHRLITAEVRLSTSAFPRSLFKLLNRLLTSHEHADFWARWSRPSLSSDAFVYGSNRSEWMAIARYMAGRWAAKEAVIMTFAPERKVAFGEIVVVGGGKGRAPFAVVLDGMAEKAKMSSQEEAWREVVEGARMRERERGSGGVQVSRSGEFEEGMVGGVDGIHEEIEAPRTTSLADLEGQVARLSISHDGEYATAVCLSASSILDEVIEPV</sequence>
<comment type="caution">
    <text evidence="1">The sequence shown here is derived from an EMBL/GenBank/DDBJ whole genome shotgun (WGS) entry which is preliminary data.</text>
</comment>
<dbReference type="Proteomes" id="UP001186974">
    <property type="component" value="Unassembled WGS sequence"/>
</dbReference>
<organism evidence="1 2">
    <name type="scientific">Coniosporium uncinatum</name>
    <dbReference type="NCBI Taxonomy" id="93489"/>
    <lineage>
        <taxon>Eukaryota</taxon>
        <taxon>Fungi</taxon>
        <taxon>Dikarya</taxon>
        <taxon>Ascomycota</taxon>
        <taxon>Pezizomycotina</taxon>
        <taxon>Dothideomycetes</taxon>
        <taxon>Dothideomycetes incertae sedis</taxon>
        <taxon>Coniosporium</taxon>
    </lineage>
</organism>
<protein>
    <submittedName>
        <fullName evidence="1">Uncharacterized protein</fullName>
    </submittedName>
</protein>
<proteinExistence type="predicted"/>
<accession>A0ACC3DTJ4</accession>
<evidence type="ECO:0000313" key="1">
    <source>
        <dbReference type="EMBL" id="KAK3080022.1"/>
    </source>
</evidence>
<name>A0ACC3DTJ4_9PEZI</name>
<reference evidence="1" key="1">
    <citation type="submission" date="2024-09" db="EMBL/GenBank/DDBJ databases">
        <title>Black Yeasts Isolated from many extreme environments.</title>
        <authorList>
            <person name="Coleine C."/>
            <person name="Stajich J.E."/>
            <person name="Selbmann L."/>
        </authorList>
    </citation>
    <scope>NUCLEOTIDE SEQUENCE</scope>
    <source>
        <strain evidence="1">CCFEE 5737</strain>
    </source>
</reference>
<keyword evidence="2" id="KW-1185">Reference proteome</keyword>
<evidence type="ECO:0000313" key="2">
    <source>
        <dbReference type="Proteomes" id="UP001186974"/>
    </source>
</evidence>
<dbReference type="EMBL" id="JAWDJW010000785">
    <property type="protein sequence ID" value="KAK3080022.1"/>
    <property type="molecule type" value="Genomic_DNA"/>
</dbReference>
<gene>
    <name evidence="1" type="ORF">LTS18_003329</name>
</gene>